<gene>
    <name evidence="3" type="ORF">WP2W18E01_08330</name>
</gene>
<evidence type="ECO:0000313" key="3">
    <source>
        <dbReference type="EMBL" id="BBQ29251.1"/>
    </source>
</evidence>
<name>A0A6S4T3U9_AERCA</name>
<keyword evidence="1" id="KW-0520">NAD</keyword>
<dbReference type="EMBL" id="AP021927">
    <property type="protein sequence ID" value="BBQ29251.1"/>
    <property type="molecule type" value="Genomic_DNA"/>
</dbReference>
<dbReference type="CDD" id="cd05253">
    <property type="entry name" value="UDP_GE_SDE_e"/>
    <property type="match status" value="1"/>
</dbReference>
<dbReference type="PRINTS" id="PR01713">
    <property type="entry name" value="NUCEPIMERASE"/>
</dbReference>
<evidence type="ECO:0000259" key="2">
    <source>
        <dbReference type="Pfam" id="PF01370"/>
    </source>
</evidence>
<evidence type="ECO:0000256" key="1">
    <source>
        <dbReference type="ARBA" id="ARBA00023027"/>
    </source>
</evidence>
<sequence>MKYLVTGAAGFIGFHVARRLCGDGHQVVGIDNLNDYYAVSLKEARLALLTPLPGFRFEHLDLADRAAMASLFAHEQFDRVIHLGAQAGVRYSLDNPFAYADSNLTGHLTVLEGCRQTRVQHLVYASSSSVYGLNEQMPFKPSDGADHPVSLYAASKKAGELMTHSYSHLYGLPTTGLRFFTVYGPWGRPDMALFKFVRAILNGDPIDLYNQGQLSRDFTHADDIVEGIVRIADIPPAGDAHWQGAPDASPAPYRLFNIGNGSPVRLLDFVDAIESALGKRAIRNMLPMQPGDVLATWADTRSLFDATGYRPRVGLKEGVDSFVRWYRDYYRV</sequence>
<dbReference type="AlphaFoldDB" id="A0A6S4T3U9"/>
<dbReference type="PANTHER" id="PTHR43574">
    <property type="entry name" value="EPIMERASE-RELATED"/>
    <property type="match status" value="1"/>
</dbReference>
<accession>A0A6S4T3U9</accession>
<dbReference type="Proteomes" id="UP000515756">
    <property type="component" value="Chromosome"/>
</dbReference>
<dbReference type="SUPFAM" id="SSF51735">
    <property type="entry name" value="NAD(P)-binding Rossmann-fold domains"/>
    <property type="match status" value="1"/>
</dbReference>
<evidence type="ECO:0000313" key="4">
    <source>
        <dbReference type="Proteomes" id="UP000515756"/>
    </source>
</evidence>
<dbReference type="InterPro" id="IPR036291">
    <property type="entry name" value="NAD(P)-bd_dom_sf"/>
</dbReference>
<reference evidence="3 4" key="1">
    <citation type="submission" date="2019-12" db="EMBL/GenBank/DDBJ databases">
        <title>complete genome sequences of Aeromonas caviae str. WP2-W18-ESBL-01 isolated from wastewater treatment plant effluent.</title>
        <authorList>
            <person name="Sekizuka T."/>
            <person name="Itokawa K."/>
            <person name="Yatsu K."/>
            <person name="Inamine Y."/>
            <person name="Kuroda M."/>
        </authorList>
    </citation>
    <scope>NUCLEOTIDE SEQUENCE [LARGE SCALE GENOMIC DNA]</scope>
    <source>
        <strain evidence="3 4">WP2-W18-ESBL-01</strain>
    </source>
</reference>
<dbReference type="Gene3D" id="3.40.50.720">
    <property type="entry name" value="NAD(P)-binding Rossmann-like Domain"/>
    <property type="match status" value="1"/>
</dbReference>
<proteinExistence type="predicted"/>
<organism evidence="3 4">
    <name type="scientific">Aeromonas caviae</name>
    <name type="common">Aeromonas punctata</name>
    <dbReference type="NCBI Taxonomy" id="648"/>
    <lineage>
        <taxon>Bacteria</taxon>
        <taxon>Pseudomonadati</taxon>
        <taxon>Pseudomonadota</taxon>
        <taxon>Gammaproteobacteria</taxon>
        <taxon>Aeromonadales</taxon>
        <taxon>Aeromonadaceae</taxon>
        <taxon>Aeromonas</taxon>
    </lineage>
</organism>
<protein>
    <submittedName>
        <fullName evidence="3">NAD-dependent epimerase</fullName>
    </submittedName>
</protein>
<dbReference type="Pfam" id="PF01370">
    <property type="entry name" value="Epimerase"/>
    <property type="match status" value="1"/>
</dbReference>
<dbReference type="RefSeq" id="WP_182935857.1">
    <property type="nucleotide sequence ID" value="NZ_AP021927.1"/>
</dbReference>
<dbReference type="InterPro" id="IPR001509">
    <property type="entry name" value="Epimerase_deHydtase"/>
</dbReference>
<feature type="domain" description="NAD-dependent epimerase/dehydratase" evidence="2">
    <location>
        <begin position="4"/>
        <end position="238"/>
    </location>
</feature>